<dbReference type="GeneID" id="90968169"/>
<proteinExistence type="predicted"/>
<evidence type="ECO:0000313" key="2">
    <source>
        <dbReference type="Proteomes" id="UP000510686"/>
    </source>
</evidence>
<name>A0A7D5YXH4_9HYPO</name>
<dbReference type="AlphaFoldDB" id="A0A7D5YXH4"/>
<keyword evidence="2" id="KW-1185">Reference proteome</keyword>
<sequence length="82" mass="9337">MAREKGLGGFKEHHLRDDGLHCLTGTPPSTTRFWASPRVDDGTDYRRYGYGFPWKMKLCLPTTQSEQLLGSVCRDTVSFQEV</sequence>
<evidence type="ECO:0000313" key="1">
    <source>
        <dbReference type="EMBL" id="QLI72782.1"/>
    </source>
</evidence>
<gene>
    <name evidence="1" type="ORF">G6M90_00g098640</name>
</gene>
<protein>
    <submittedName>
        <fullName evidence="1">Uncharacterized protein</fullName>
    </submittedName>
</protein>
<dbReference type="RefSeq" id="XP_065987541.1">
    <property type="nucleotide sequence ID" value="XM_066131547.1"/>
</dbReference>
<dbReference type="EMBL" id="CP058937">
    <property type="protein sequence ID" value="QLI72782.1"/>
    <property type="molecule type" value="Genomic_DNA"/>
</dbReference>
<accession>A0A7D5YXH4</accession>
<dbReference type="KEGG" id="mbrn:90968169"/>
<organism evidence="1 2">
    <name type="scientific">Metarhizium brunneum</name>
    <dbReference type="NCBI Taxonomy" id="500148"/>
    <lineage>
        <taxon>Eukaryota</taxon>
        <taxon>Fungi</taxon>
        <taxon>Dikarya</taxon>
        <taxon>Ascomycota</taxon>
        <taxon>Pezizomycotina</taxon>
        <taxon>Sordariomycetes</taxon>
        <taxon>Hypocreomycetidae</taxon>
        <taxon>Hypocreales</taxon>
        <taxon>Clavicipitaceae</taxon>
        <taxon>Metarhizium</taxon>
    </lineage>
</organism>
<dbReference type="Proteomes" id="UP000510686">
    <property type="component" value="Chromosome 6"/>
</dbReference>
<reference evidence="1 2" key="1">
    <citation type="submission" date="2020-07" db="EMBL/GenBank/DDBJ databases">
        <title>Telomere length de novo assembly of all 7 chromosomes of the fungus, Metarhizium brunneum, using a novel assembly pipeline.</title>
        <authorList>
            <person name="Saud z."/>
            <person name="Kortsinoglou A."/>
            <person name="Kouvelis V.N."/>
            <person name="Butt T.M."/>
        </authorList>
    </citation>
    <scope>NUCLEOTIDE SEQUENCE [LARGE SCALE GENOMIC DNA]</scope>
    <source>
        <strain evidence="1 2">4556</strain>
    </source>
</reference>